<dbReference type="Proteomes" id="UP001159364">
    <property type="component" value="Linkage Group LG11"/>
</dbReference>
<comment type="caution">
    <text evidence="1">The sequence shown here is derived from an EMBL/GenBank/DDBJ whole genome shotgun (WGS) entry which is preliminary data.</text>
</comment>
<dbReference type="GO" id="GO:0042138">
    <property type="term" value="P:meiotic DNA double-strand break formation"/>
    <property type="evidence" value="ECO:0007669"/>
    <property type="project" value="InterPro"/>
</dbReference>
<dbReference type="EMBL" id="JAIWQS010000011">
    <property type="protein sequence ID" value="KAJ8751228.1"/>
    <property type="molecule type" value="Genomic_DNA"/>
</dbReference>
<organism evidence="1 2">
    <name type="scientific">Erythroxylum novogranatense</name>
    <dbReference type="NCBI Taxonomy" id="1862640"/>
    <lineage>
        <taxon>Eukaryota</taxon>
        <taxon>Viridiplantae</taxon>
        <taxon>Streptophyta</taxon>
        <taxon>Embryophyta</taxon>
        <taxon>Tracheophyta</taxon>
        <taxon>Spermatophyta</taxon>
        <taxon>Magnoliopsida</taxon>
        <taxon>eudicotyledons</taxon>
        <taxon>Gunneridae</taxon>
        <taxon>Pentapetalae</taxon>
        <taxon>rosids</taxon>
        <taxon>fabids</taxon>
        <taxon>Malpighiales</taxon>
        <taxon>Erythroxylaceae</taxon>
        <taxon>Erythroxylum</taxon>
    </lineage>
</organism>
<proteinExistence type="predicted"/>
<dbReference type="AlphaFoldDB" id="A0AAV8SGD9"/>
<dbReference type="InterPro" id="IPR044969">
    <property type="entry name" value="DFO"/>
</dbReference>
<dbReference type="PANTHER" id="PTHR37176">
    <property type="entry name" value="F10K1.23"/>
    <property type="match status" value="1"/>
</dbReference>
<dbReference type="PANTHER" id="PTHR37176:SF1">
    <property type="entry name" value="PROTEIN DOUBLE-STRAND BREAK FORMATION"/>
    <property type="match status" value="1"/>
</dbReference>
<evidence type="ECO:0000313" key="2">
    <source>
        <dbReference type="Proteomes" id="UP001159364"/>
    </source>
</evidence>
<gene>
    <name evidence="1" type="ORF">K2173_016409</name>
</gene>
<name>A0AAV8SGD9_9ROSI</name>
<keyword evidence="2" id="KW-1185">Reference proteome</keyword>
<evidence type="ECO:0000313" key="1">
    <source>
        <dbReference type="EMBL" id="KAJ8751228.1"/>
    </source>
</evidence>
<reference evidence="1 2" key="1">
    <citation type="submission" date="2021-09" db="EMBL/GenBank/DDBJ databases">
        <title>Genomic insights and catalytic innovation underlie evolution of tropane alkaloids biosynthesis.</title>
        <authorList>
            <person name="Wang Y.-J."/>
            <person name="Tian T."/>
            <person name="Huang J.-P."/>
            <person name="Huang S.-X."/>
        </authorList>
    </citation>
    <scope>NUCLEOTIDE SEQUENCE [LARGE SCALE GENOMIC DNA]</scope>
    <source>
        <strain evidence="1">KIB-2018</strain>
        <tissue evidence="1">Leaf</tissue>
    </source>
</reference>
<protein>
    <submittedName>
        <fullName evidence="1">Uncharacterized protein</fullName>
    </submittedName>
</protein>
<sequence>MSTSFLLLLHRIKNRRFDDKTLQVLNWNLVSKDVKSSLEARSSLRETLRNESLPAIRDAVHKTVEEKLLILEFFIQAFALIGDVESCLALKYEGLLLREVKCGTCHWLQVSHTEWINFSHQALHYGFYSIAKLSCEKALVCFQKKDFVDEESLTVQNMKRLRDHSVKLLDSGCVQAQAAEYLKKKLLAKRKNPCSSAGETKSVASSLFRDGIKKRNVQKLIEHQRMQQNNVL</sequence>
<accession>A0AAV8SGD9</accession>